<evidence type="ECO:0000256" key="9">
    <source>
        <dbReference type="SAM" id="MobiDB-lite"/>
    </source>
</evidence>
<evidence type="ECO:0000256" key="10">
    <source>
        <dbReference type="SAM" id="SignalP"/>
    </source>
</evidence>
<feature type="domain" description="VWFA" evidence="11">
    <location>
        <begin position="510"/>
        <end position="687"/>
    </location>
</feature>
<feature type="compositionally biased region" description="Basic and acidic residues" evidence="9">
    <location>
        <begin position="2080"/>
        <end position="2095"/>
    </location>
</feature>
<evidence type="ECO:0000259" key="12">
    <source>
        <dbReference type="PROSITE" id="PS51390"/>
    </source>
</evidence>
<keyword evidence="3" id="KW-0272">Extracellular matrix</keyword>
<feature type="compositionally biased region" description="Low complexity" evidence="9">
    <location>
        <begin position="2314"/>
        <end position="2329"/>
    </location>
</feature>
<dbReference type="GO" id="GO:0005581">
    <property type="term" value="C:collagen trimer"/>
    <property type="evidence" value="ECO:0007669"/>
    <property type="project" value="UniProtKB-KW"/>
</dbReference>
<dbReference type="SMART" id="SM00111">
    <property type="entry name" value="C4"/>
    <property type="match status" value="2"/>
</dbReference>
<feature type="domain" description="VWFA" evidence="11">
    <location>
        <begin position="273"/>
        <end position="451"/>
    </location>
</feature>
<feature type="chain" id="PRO_5029523687" evidence="10">
    <location>
        <begin position="24"/>
        <end position="3047"/>
    </location>
</feature>
<dbReference type="Pfam" id="PF01413">
    <property type="entry name" value="C4"/>
    <property type="match status" value="2"/>
</dbReference>
<feature type="region of interest" description="Disordered" evidence="9">
    <location>
        <begin position="949"/>
        <end position="1215"/>
    </location>
</feature>
<dbReference type="InterPro" id="IPR002035">
    <property type="entry name" value="VWF_A"/>
</dbReference>
<feature type="compositionally biased region" description="Basic and acidic residues" evidence="9">
    <location>
        <begin position="1343"/>
        <end position="1358"/>
    </location>
</feature>
<keyword evidence="4" id="KW-0677">Repeat</keyword>
<feature type="compositionally biased region" description="Gly residues" evidence="9">
    <location>
        <begin position="2433"/>
        <end position="2442"/>
    </location>
</feature>
<keyword evidence="10" id="KW-0732">Signal</keyword>
<dbReference type="SUPFAM" id="SSF57256">
    <property type="entry name" value="Elafin-like"/>
    <property type="match status" value="2"/>
</dbReference>
<evidence type="ECO:0000256" key="6">
    <source>
        <dbReference type="ARBA" id="ARBA00022889"/>
    </source>
</evidence>
<dbReference type="InterPro" id="IPR016187">
    <property type="entry name" value="CTDL_fold"/>
</dbReference>
<feature type="domain" description="Collagen IV NC1" evidence="13">
    <location>
        <begin position="2796"/>
        <end position="3022"/>
    </location>
</feature>
<feature type="compositionally biased region" description="Gly residues" evidence="9">
    <location>
        <begin position="1427"/>
        <end position="1451"/>
    </location>
</feature>
<dbReference type="InterPro" id="IPR036645">
    <property type="entry name" value="Elafin-like_sf"/>
</dbReference>
<evidence type="ECO:0000259" key="13">
    <source>
        <dbReference type="PROSITE" id="PS51403"/>
    </source>
</evidence>
<feature type="domain" description="VWFA" evidence="11">
    <location>
        <begin position="1854"/>
        <end position="2030"/>
    </location>
</feature>
<dbReference type="PROSITE" id="PS51390">
    <property type="entry name" value="WAP"/>
    <property type="match status" value="2"/>
</dbReference>
<feature type="domain" description="WAP" evidence="12">
    <location>
        <begin position="452"/>
        <end position="502"/>
    </location>
</feature>
<dbReference type="InterPro" id="IPR036465">
    <property type="entry name" value="vWFA_dom_sf"/>
</dbReference>
<dbReference type="OrthoDB" id="6022211at2759"/>
<feature type="domain" description="VWFA" evidence="11">
    <location>
        <begin position="2123"/>
        <end position="2301"/>
    </location>
</feature>
<dbReference type="GO" id="GO:0030414">
    <property type="term" value="F:peptidase inhibitor activity"/>
    <property type="evidence" value="ECO:0007669"/>
    <property type="project" value="InterPro"/>
</dbReference>
<dbReference type="CDD" id="cd00199">
    <property type="entry name" value="WAP"/>
    <property type="match status" value="1"/>
</dbReference>
<dbReference type="InterPro" id="IPR050525">
    <property type="entry name" value="ECM_Assembly_Org"/>
</dbReference>
<evidence type="ECO:0000313" key="15">
    <source>
        <dbReference type="Proteomes" id="UP000594262"/>
    </source>
</evidence>
<evidence type="ECO:0000256" key="5">
    <source>
        <dbReference type="ARBA" id="ARBA00022869"/>
    </source>
</evidence>
<dbReference type="InterPro" id="IPR001442">
    <property type="entry name" value="Collagen_IV_NC"/>
</dbReference>
<feature type="compositionally biased region" description="Gly residues" evidence="9">
    <location>
        <begin position="2664"/>
        <end position="2673"/>
    </location>
</feature>
<feature type="compositionally biased region" description="Low complexity" evidence="9">
    <location>
        <begin position="2706"/>
        <end position="2720"/>
    </location>
</feature>
<dbReference type="Gene3D" id="4.10.75.10">
    <property type="entry name" value="Elafin-like"/>
    <property type="match status" value="2"/>
</dbReference>
<dbReference type="InterPro" id="IPR008160">
    <property type="entry name" value="Collagen"/>
</dbReference>
<keyword evidence="2" id="KW-0964">Secreted</keyword>
<dbReference type="Pfam" id="PF00092">
    <property type="entry name" value="VWA"/>
    <property type="match status" value="6"/>
</dbReference>
<feature type="compositionally biased region" description="Basic and acidic residues" evidence="9">
    <location>
        <begin position="2556"/>
        <end position="2571"/>
    </location>
</feature>
<dbReference type="CDD" id="cd01450">
    <property type="entry name" value="vWFA_subfamily_ECM"/>
    <property type="match status" value="6"/>
</dbReference>
<feature type="compositionally biased region" description="Basic and acidic residues" evidence="9">
    <location>
        <begin position="1384"/>
        <end position="1405"/>
    </location>
</feature>
<dbReference type="Gene3D" id="2.170.240.10">
    <property type="entry name" value="Collagen IV, non-collagenous"/>
    <property type="match status" value="1"/>
</dbReference>
<keyword evidence="15" id="KW-1185">Reference proteome</keyword>
<feature type="compositionally biased region" description="Low complexity" evidence="9">
    <location>
        <begin position="1056"/>
        <end position="1073"/>
    </location>
</feature>
<feature type="region of interest" description="Disordered" evidence="9">
    <location>
        <begin position="1722"/>
        <end position="1785"/>
    </location>
</feature>
<feature type="domain" description="VWFA" evidence="11">
    <location>
        <begin position="35"/>
        <end position="211"/>
    </location>
</feature>
<organism evidence="14 15">
    <name type="scientific">Clytia hemisphaerica</name>
    <dbReference type="NCBI Taxonomy" id="252671"/>
    <lineage>
        <taxon>Eukaryota</taxon>
        <taxon>Metazoa</taxon>
        <taxon>Cnidaria</taxon>
        <taxon>Hydrozoa</taxon>
        <taxon>Hydroidolina</taxon>
        <taxon>Leptothecata</taxon>
        <taxon>Obeliida</taxon>
        <taxon>Clytiidae</taxon>
        <taxon>Clytia</taxon>
    </lineage>
</organism>
<dbReference type="SMART" id="SM00217">
    <property type="entry name" value="WAP"/>
    <property type="match status" value="2"/>
</dbReference>
<evidence type="ECO:0000259" key="11">
    <source>
        <dbReference type="PROSITE" id="PS50234"/>
    </source>
</evidence>
<feature type="compositionally biased region" description="Low complexity" evidence="9">
    <location>
        <begin position="2639"/>
        <end position="2657"/>
    </location>
</feature>
<feature type="signal peptide" evidence="10">
    <location>
        <begin position="1"/>
        <end position="23"/>
    </location>
</feature>
<feature type="region of interest" description="Disordered" evidence="9">
    <location>
        <begin position="2757"/>
        <end position="2793"/>
    </location>
</feature>
<dbReference type="GO" id="GO:0005201">
    <property type="term" value="F:extracellular matrix structural constituent"/>
    <property type="evidence" value="ECO:0007669"/>
    <property type="project" value="InterPro"/>
</dbReference>
<dbReference type="RefSeq" id="XP_066935341.1">
    <property type="nucleotide sequence ID" value="XM_067079240.1"/>
</dbReference>
<evidence type="ECO:0000256" key="8">
    <source>
        <dbReference type="ARBA" id="ARBA00023157"/>
    </source>
</evidence>
<dbReference type="PROSITE" id="PS50234">
    <property type="entry name" value="VWFA"/>
    <property type="match status" value="6"/>
</dbReference>
<feature type="region of interest" description="Disordered" evidence="9">
    <location>
        <begin position="2306"/>
        <end position="2722"/>
    </location>
</feature>
<dbReference type="SUPFAM" id="SSF53300">
    <property type="entry name" value="vWA-like"/>
    <property type="match status" value="6"/>
</dbReference>
<feature type="compositionally biased region" description="Low complexity" evidence="9">
    <location>
        <begin position="1755"/>
        <end position="1766"/>
    </location>
</feature>
<dbReference type="PANTHER" id="PTHR24020">
    <property type="entry name" value="COLLAGEN ALPHA"/>
    <property type="match status" value="1"/>
</dbReference>
<dbReference type="InterPro" id="IPR036954">
    <property type="entry name" value="Collagen_IV_NC_sf"/>
</dbReference>
<dbReference type="EnsemblMetazoa" id="CLYHEMT005925.1">
    <property type="protein sequence ID" value="CLYHEMP005925.1"/>
    <property type="gene ID" value="CLYHEMG005925"/>
</dbReference>
<dbReference type="Pfam" id="PF00095">
    <property type="entry name" value="WAP"/>
    <property type="match status" value="2"/>
</dbReference>
<dbReference type="GO" id="GO:0005576">
    <property type="term" value="C:extracellular region"/>
    <property type="evidence" value="ECO:0007669"/>
    <property type="project" value="InterPro"/>
</dbReference>
<keyword evidence="6" id="KW-0130">Cell adhesion</keyword>
<feature type="region of interest" description="Disordered" evidence="9">
    <location>
        <begin position="1804"/>
        <end position="1837"/>
    </location>
</feature>
<keyword evidence="8" id="KW-1015">Disulfide bond</keyword>
<feature type="compositionally biased region" description="Gly residues" evidence="9">
    <location>
        <begin position="738"/>
        <end position="747"/>
    </location>
</feature>
<dbReference type="PANTHER" id="PTHR24020:SF20">
    <property type="entry name" value="PH DOMAIN-CONTAINING PROTEIN"/>
    <property type="match status" value="1"/>
</dbReference>
<reference evidence="14" key="1">
    <citation type="submission" date="2021-01" db="UniProtKB">
        <authorList>
            <consortium name="EnsemblMetazoa"/>
        </authorList>
    </citation>
    <scope>IDENTIFICATION</scope>
</reference>
<sequence length="3047" mass="315753">MNYTNLLPLLLFVVAAFFNPTHTQENSGYCTKDIDLVFALDASGSVGEEGYEQIKRFAKGIIDQFQIAATKTHVAIVTFSEYGEVQLKLTDSFDKNEIFNRIDNLDYPGYRTATDDALRVLDQQVFSLSGGMRQGTAQVLIFLTDGKCTLCEQSVESAVAPIKERGVTIYTVGVTDKVNKTELEVIASEPPRDHSFEVAEFDELAGIIVDVYTKACDVKIGKCRKPLTPFECTGREEDECIGDGECDGTMKCCSSGCSNKCTFPLLNCLTAVDVAFALDSSKSVRDEAFIDMKNFAKDIVDSFVVSQKEARFASLIYSNDAEVSFDFVRHASADKIKRAIDALPHKKSDTRVDKALELAASDIFSLQGGVRSRRPMVLIVFFDGDVSKDMGDLERFAAPLKEYGVKIVAVGVGPEVNTYQLAKIATSSNVIFKARDFDTLLPELYTIAEETCSEKPGECPVPTSQPCAISALSNVCESDFDCNGASKCCQDKCGSSVCVGPTNVCKRKVDIAFAVHQNANPEEFQIMKHFVEQSLLRFEINQDRAHAALISYGKDPTVIFDFNDPQDVTRRLFKEINLLQYNPGQGTLVDVLATACDRIFCKIGGTRPDVPKMLVVSTAPHAPSNDVELNRRIKTLQQRGVDVLFLAVGDDVDVQTLQRVTSPNAQVIDRVLLADSFANLVQYGRDIPEFACSEAGSVKPSVNETCVSQPYKPPTHCVKGAKGTRGQHGIFGKRGQPGVRGKGGNPGIRGPQGDQGDDGRRGPAGPEGAEGLIGLPGYAGFNGIPGVPGVQGRPGRDGGCGLPGRPGEAGTAGVAGFSGPPGYKGPAGPKGAKGQPAVYNPDLEIERGDDGDPGENGFLGFKGMKGDEGMLGMPGEDGEDGSIGLDGEDGDTGEPGLATSFVKGEKGLPGDFGPPGKPGLVWSEGCEKGKPCIANITESGDKGIKGVAGDRGQPGYNSDVNGIQGADGDKGLRGDPGMDAEEGIAGMKGSKGEEGIKGVNGQPGDGGRDGFRGFPGLSGEDGPAGKQGNKGKRGRPGEPKPPSLGPKGQVGDAGRPGFSGFPGLEGPEGPQGPDGDEGSRGFPGEFGRTGQKGGEGAQGEKGPDGEIGDIGFKGISGEQGAKGEPASTPVAEVGDKGEAGPKGEVGIIGLIGPPGYAGPRGPDTIADCGKECPVTKGFKGQQGDNGQPGDRGSAGPEGSKGFPAEPCPTCPPGPSGISGVAGFPGKVGFKGRAGSDGDPGMAGVKGVMGPKGAVGEPGINGKAGDKGEPGQIGAKGPDADGFSVAERGEKGNPGSDGLNGKRGADGKAGEKGRKGAAGEPGKRGEMGAKGNAGLSGEAGANGKDGKPGQKGEEGKTVRGEPGLTGDEGEEGVMGLFGEPGQKGKKGERGSEPNAEQKEQMKKLSPGEKGIQGPDGDAGEPGIEGPKGVIGPGGLQGPAGDKGGRGPGGVKGEVGPKGQAGDDGDPGTAGVPGRFGRRGLPGDAGKPGLPGDSVIKGQKGERGEAGPEGKRGVDASAIGCINVERIDIAFLIDSSRSVTQEDFQRQKEFIREIVSEFPVGPEKSLVGVIKYGMGANVEIRFSDYTDEKMLLERVDRLQHSAATESRLDEALQLAQDRLFTREAGARIGDQKTRQALVILGDGYLSGGGLLGKQLSGNALNSANQIKARGTLVFSLAVGTEKNRYLLQRFVSDDNYYLDVPTYSFLSQKIEDLKIALSRSSGCVTETQKGEPGRNNTVKGKPGDRGVQGVPGPPGIEGPEGFIGNNGPKGYRGSTIPGQKGEQGYEGLNGVKGEPGMPGLNGEFVKGKRGPTGEKGDPGLPTEAAGSKGMKGEQGPAGLAGPDADQKLCNYVLATDVLFILDTSSGVGQQNFNTMKVFMKNIIESFDVDNQLTRVGVMTYDVEARVDIRLNDYNNKDKLFQAIDRLVYYSGELTRIDRALVAANDYAYSEEFGGRNDVNRAIVLMTDGQQSYAPDQIDIPVAAKPLIDSGVLRYAIGIGNEISPVELEAIAGDNVVLAENFNQLLNKIETQIRLIGKRGCKGEDGPAGSKGRKGDSGLNGQRGERGETGLQGFVGPKGAKGLKGDRGESKGEGRKGQPGDVGDFGPPGLPGCYSDNNVQQNTVADIGFVVDASSSLYSQGFQTEINFVNNVIDAVGPISADGVRVSVIVYSDMAALRIKFNDHFNSEDLKQAVSNLPFDDVGETRIDLGLAKANEMFDIENGARGSSKKVLILMTDGQQTYVPGIKDPSDIAKELSQDGIDILAVGIGEEIARIDLETYISKPENLFLASSFNQLVNQLVTEVTQALTCEGGPRGPDGAAGSDGDPGAQGPTGQEGAEGPRGYIGDPGYGPTGDKGEKGTRGPKGVEGTDGFRGPDGPVGERGLIGPKGSFGFKGMKGDGGIDGFMGLKGPQGPPGPKGSKGSTAGNTGAKGVQGDFGGQGPKGFPGDQATLAPGNTLDDWLGEEGGQGPPGERGPEGPKGSVKVAPGEKGSKGEAGVIGKVGSFASPGPQGPQGPQGFKGQPGEDGPKGDAGFRGLSGPKGRAGSDGDPGEVGGSRAGDDGEQGKPGPRGDEGEQGEIGFVGLSGLFGRKGDAGEAGPQGRQSQPDPTAPIRNKGQPGDIGPSGDFGEDGEQGPAGQVMPGPRGEQGNRGPNGPQGPKGEQGDDGPVGFGGFQGSDGPKGQTGADGDPGAVGRTGQPGERGAPTPKGYFGLDGDAGDFGLVGRPGNKGVSGAIGDIGPQGGEGDKGPRGKQGFAGLIGPPGKEGVNGESGPVGDRGLQGERGPNGPNGKIETGDSSGYYVVRHSQNSFVPACPRDYEVMWEGYSLMYTVGNGFAHSQDLGDAGSCSRSFSTLPFVFCGITNTCNYASRNDFTYWLSGDVRQPMMPVSNTAIEPFISRCAVCKTPDHSIAVHSQDLVTPPCPLGYESLWSGFSFLMVAAAGKTGAGQSLASTGSCLEEFRPKPFIECEGARGTCHFFSDKFSFWLITIDKSREFDPQTPVTLNRNKGDDLTSRVSRCRVCLRSPQRPGGGNIPEGFFGRVARSVGNWFA</sequence>
<feature type="compositionally biased region" description="Gly residues" evidence="9">
    <location>
        <begin position="1090"/>
        <end position="1099"/>
    </location>
</feature>
<dbReference type="Proteomes" id="UP000594262">
    <property type="component" value="Unplaced"/>
</dbReference>
<evidence type="ECO:0000256" key="4">
    <source>
        <dbReference type="ARBA" id="ARBA00022737"/>
    </source>
</evidence>
<dbReference type="PRINTS" id="PR00453">
    <property type="entry name" value="VWFADOMAIN"/>
</dbReference>
<evidence type="ECO:0000256" key="3">
    <source>
        <dbReference type="ARBA" id="ARBA00022530"/>
    </source>
</evidence>
<feature type="region of interest" description="Disordered" evidence="9">
    <location>
        <begin position="2037"/>
        <end position="2110"/>
    </location>
</feature>
<keyword evidence="5" id="KW-0084">Basement membrane</keyword>
<dbReference type="InterPro" id="IPR008197">
    <property type="entry name" value="WAP_dom"/>
</dbReference>
<dbReference type="SMART" id="SM00327">
    <property type="entry name" value="VWA"/>
    <property type="match status" value="6"/>
</dbReference>
<feature type="compositionally biased region" description="Basic and acidic residues" evidence="9">
    <location>
        <begin position="1497"/>
        <end position="1511"/>
    </location>
</feature>
<feature type="compositionally biased region" description="Basic and acidic residues" evidence="9">
    <location>
        <begin position="1302"/>
        <end position="1313"/>
    </location>
</feature>
<keyword evidence="7" id="KW-0176">Collagen</keyword>
<proteinExistence type="predicted"/>
<dbReference type="Gene3D" id="3.40.50.410">
    <property type="entry name" value="von Willebrand factor, type A domain"/>
    <property type="match status" value="6"/>
</dbReference>
<comment type="subcellular location">
    <subcellularLocation>
        <location evidence="1">Secreted</location>
        <location evidence="1">Extracellular space</location>
        <location evidence="1">Extracellular matrix</location>
        <location evidence="1">Basement membrane</location>
    </subcellularLocation>
</comment>
<dbReference type="GO" id="GO:0007155">
    <property type="term" value="P:cell adhesion"/>
    <property type="evidence" value="ECO:0007669"/>
    <property type="project" value="UniProtKB-KW"/>
</dbReference>
<evidence type="ECO:0000313" key="14">
    <source>
        <dbReference type="EnsemblMetazoa" id="CLYHEMP005925.1"/>
    </source>
</evidence>
<feature type="region of interest" description="Disordered" evidence="9">
    <location>
        <begin position="1249"/>
        <end position="1511"/>
    </location>
</feature>
<evidence type="ECO:0000256" key="7">
    <source>
        <dbReference type="ARBA" id="ARBA00023119"/>
    </source>
</evidence>
<dbReference type="GO" id="GO:0005604">
    <property type="term" value="C:basement membrane"/>
    <property type="evidence" value="ECO:0007669"/>
    <property type="project" value="UniProtKB-SubCell"/>
</dbReference>
<evidence type="ECO:0000256" key="1">
    <source>
        <dbReference type="ARBA" id="ARBA00004302"/>
    </source>
</evidence>
<feature type="domain" description="VWFA" evidence="11">
    <location>
        <begin position="1526"/>
        <end position="1711"/>
    </location>
</feature>
<feature type="region of interest" description="Disordered" evidence="9">
    <location>
        <begin position="717"/>
        <end position="771"/>
    </location>
</feature>
<name>A0A7M5V4F3_9CNID</name>
<accession>A0A7M5V4F3</accession>
<evidence type="ECO:0000256" key="2">
    <source>
        <dbReference type="ARBA" id="ARBA00022525"/>
    </source>
</evidence>
<feature type="domain" description="WAP" evidence="12">
    <location>
        <begin position="216"/>
        <end position="265"/>
    </location>
</feature>
<dbReference type="SUPFAM" id="SSF56436">
    <property type="entry name" value="C-type lectin-like"/>
    <property type="match status" value="2"/>
</dbReference>
<dbReference type="PROSITE" id="PS51403">
    <property type="entry name" value="NC1_IV"/>
    <property type="match status" value="1"/>
</dbReference>
<dbReference type="GeneID" id="136822937"/>
<protein>
    <submittedName>
        <fullName evidence="14">Uncharacterized protein</fullName>
    </submittedName>
</protein>
<dbReference type="Pfam" id="PF01391">
    <property type="entry name" value="Collagen"/>
    <property type="match status" value="9"/>
</dbReference>
<feature type="compositionally biased region" description="Pro residues" evidence="9">
    <location>
        <begin position="1205"/>
        <end position="1214"/>
    </location>
</feature>
<dbReference type="FunFam" id="2.170.240.10:FF:000001">
    <property type="entry name" value="Collagen IV alpha 1 chain"/>
    <property type="match status" value="1"/>
</dbReference>